<dbReference type="InterPro" id="IPR027417">
    <property type="entry name" value="P-loop_NTPase"/>
</dbReference>
<evidence type="ECO:0000259" key="11">
    <source>
        <dbReference type="PROSITE" id="PS51881"/>
    </source>
</evidence>
<protein>
    <recommendedName>
        <fullName evidence="9">GTPase Obg</fullName>
        <ecNumber evidence="9">3.6.5.-</ecNumber>
    </recommendedName>
    <alternativeName>
        <fullName evidence="9">GTP-binding protein Obg</fullName>
    </alternativeName>
</protein>
<gene>
    <name evidence="9" type="primary">obg</name>
    <name evidence="13" type="ORF">CCALI_01954</name>
</gene>
<feature type="domain" description="OCT" evidence="11">
    <location>
        <begin position="347"/>
        <end position="426"/>
    </location>
</feature>
<dbReference type="HAMAP" id="MF_01454">
    <property type="entry name" value="GTPase_Obg"/>
    <property type="match status" value="1"/>
</dbReference>
<dbReference type="PROSITE" id="PS51710">
    <property type="entry name" value="G_OBG"/>
    <property type="match status" value="1"/>
</dbReference>
<dbReference type="InterPro" id="IPR036726">
    <property type="entry name" value="GTP1_OBG_dom_sf"/>
</dbReference>
<dbReference type="PANTHER" id="PTHR11702:SF31">
    <property type="entry name" value="MITOCHONDRIAL RIBOSOME-ASSOCIATED GTPASE 2"/>
    <property type="match status" value="1"/>
</dbReference>
<feature type="domain" description="OBG-type G" evidence="10">
    <location>
        <begin position="159"/>
        <end position="330"/>
    </location>
</feature>
<dbReference type="InterPro" id="IPR045086">
    <property type="entry name" value="OBG_GTPase"/>
</dbReference>
<dbReference type="SUPFAM" id="SSF102741">
    <property type="entry name" value="Obg GTP-binding protein C-terminal domain"/>
    <property type="match status" value="1"/>
</dbReference>
<comment type="subcellular location">
    <subcellularLocation>
        <location evidence="9">Cytoplasm</location>
    </subcellularLocation>
</comment>
<dbReference type="InterPro" id="IPR036346">
    <property type="entry name" value="GTP-bd_prot_GTP1/OBG_C_sf"/>
</dbReference>
<evidence type="ECO:0000256" key="5">
    <source>
        <dbReference type="ARBA" id="ARBA00022741"/>
    </source>
</evidence>
<dbReference type="EMBL" id="HF951689">
    <property type="protein sequence ID" value="CCW35761.1"/>
    <property type="molecule type" value="Genomic_DNA"/>
</dbReference>
<evidence type="ECO:0000256" key="9">
    <source>
        <dbReference type="HAMAP-Rule" id="MF_01454"/>
    </source>
</evidence>
<feature type="domain" description="Obg" evidence="12">
    <location>
        <begin position="1"/>
        <end position="158"/>
    </location>
</feature>
<dbReference type="eggNOG" id="COG0536">
    <property type="taxonomic scope" value="Bacteria"/>
</dbReference>
<keyword evidence="14" id="KW-1185">Reference proteome</keyword>
<proteinExistence type="inferred from homology"/>
<dbReference type="NCBIfam" id="NF008954">
    <property type="entry name" value="PRK12296.1"/>
    <property type="match status" value="1"/>
</dbReference>
<dbReference type="InterPro" id="IPR006074">
    <property type="entry name" value="GTP1-OBG_CS"/>
</dbReference>
<dbReference type="RefSeq" id="WP_016483286.1">
    <property type="nucleotide sequence ID" value="NC_021487.1"/>
</dbReference>
<dbReference type="InterPro" id="IPR006169">
    <property type="entry name" value="GTP1_OBG_dom"/>
</dbReference>
<dbReference type="KEGG" id="ccz:CCALI_01954"/>
<dbReference type="GO" id="GO:0005525">
    <property type="term" value="F:GTP binding"/>
    <property type="evidence" value="ECO:0007669"/>
    <property type="project" value="UniProtKB-UniRule"/>
</dbReference>
<dbReference type="InterPro" id="IPR015349">
    <property type="entry name" value="OCT_dom"/>
</dbReference>
<dbReference type="InParanoid" id="S0EYW4"/>
<feature type="binding site" evidence="9">
    <location>
        <position position="192"/>
    </location>
    <ligand>
        <name>Mg(2+)</name>
        <dbReference type="ChEBI" id="CHEBI:18420"/>
    </ligand>
</feature>
<dbReference type="FunFam" id="2.70.210.12:FF:000001">
    <property type="entry name" value="GTPase Obg"/>
    <property type="match status" value="1"/>
</dbReference>
<dbReference type="InterPro" id="IPR031167">
    <property type="entry name" value="G_OBG"/>
</dbReference>
<evidence type="ECO:0000256" key="2">
    <source>
        <dbReference type="ARBA" id="ARBA00007699"/>
    </source>
</evidence>
<comment type="subunit">
    <text evidence="9">Monomer.</text>
</comment>
<dbReference type="Pfam" id="PF01926">
    <property type="entry name" value="MMR_HSR1"/>
    <property type="match status" value="1"/>
</dbReference>
<evidence type="ECO:0000256" key="4">
    <source>
        <dbReference type="ARBA" id="ARBA00022723"/>
    </source>
</evidence>
<keyword evidence="8 9" id="KW-0342">GTP-binding</keyword>
<dbReference type="HOGENOM" id="CLU_011747_2_1_0"/>
<dbReference type="Pfam" id="PF01018">
    <property type="entry name" value="GTP1_OBG"/>
    <property type="match status" value="1"/>
</dbReference>
<evidence type="ECO:0000256" key="6">
    <source>
        <dbReference type="ARBA" id="ARBA00022801"/>
    </source>
</evidence>
<feature type="binding site" evidence="9">
    <location>
        <position position="172"/>
    </location>
    <ligand>
        <name>Mg(2+)</name>
        <dbReference type="ChEBI" id="CHEBI:18420"/>
    </ligand>
</feature>
<accession>S0EYW4</accession>
<dbReference type="STRING" id="454171.CP488_02139"/>
<evidence type="ECO:0000259" key="10">
    <source>
        <dbReference type="PROSITE" id="PS51710"/>
    </source>
</evidence>
<keyword evidence="3 9" id="KW-0963">Cytoplasm</keyword>
<dbReference type="CDD" id="cd01898">
    <property type="entry name" value="Obg"/>
    <property type="match status" value="1"/>
</dbReference>
<dbReference type="NCBIfam" id="NF008956">
    <property type="entry name" value="PRK12299.1"/>
    <property type="match status" value="1"/>
</dbReference>
<reference evidence="14" key="1">
    <citation type="submission" date="2013-03" db="EMBL/GenBank/DDBJ databases">
        <title>Genome sequence of Chthonomonas calidirosea, the first sequenced genome from the Armatimonadetes phylum (formally candidate division OP10).</title>
        <authorList>
            <person name="Lee K.C.Y."/>
            <person name="Morgan X.C."/>
            <person name="Dunfield P.F."/>
            <person name="Tamas I."/>
            <person name="Houghton K.M."/>
            <person name="Vyssotski M."/>
            <person name="Ryan J.L.J."/>
            <person name="Lagutin K."/>
            <person name="McDonald I.R."/>
            <person name="Stott M.B."/>
        </authorList>
    </citation>
    <scope>NUCLEOTIDE SEQUENCE [LARGE SCALE GENOMIC DNA]</scope>
    <source>
        <strain evidence="14">DSM 23976 / ICMP 18418 / T49</strain>
    </source>
</reference>
<dbReference type="OrthoDB" id="9807318at2"/>
<evidence type="ECO:0000313" key="14">
    <source>
        <dbReference type="Proteomes" id="UP000014227"/>
    </source>
</evidence>
<dbReference type="PROSITE" id="PS51881">
    <property type="entry name" value="OCT"/>
    <property type="match status" value="1"/>
</dbReference>
<dbReference type="Gene3D" id="2.70.210.12">
    <property type="entry name" value="GTP1/OBG domain"/>
    <property type="match status" value="1"/>
</dbReference>
<feature type="binding site" evidence="9">
    <location>
        <begin position="212"/>
        <end position="215"/>
    </location>
    <ligand>
        <name>GTP</name>
        <dbReference type="ChEBI" id="CHEBI:37565"/>
    </ligand>
</feature>
<feature type="binding site" evidence="9">
    <location>
        <begin position="282"/>
        <end position="285"/>
    </location>
    <ligand>
        <name>GTP</name>
        <dbReference type="ChEBI" id="CHEBI:37565"/>
    </ligand>
</feature>
<dbReference type="Gene3D" id="3.40.50.300">
    <property type="entry name" value="P-loop containing nucleotide triphosphate hydrolases"/>
    <property type="match status" value="1"/>
</dbReference>
<dbReference type="GO" id="GO:0042254">
    <property type="term" value="P:ribosome biogenesis"/>
    <property type="evidence" value="ECO:0007669"/>
    <property type="project" value="UniProtKB-UniRule"/>
</dbReference>
<dbReference type="GO" id="GO:0003924">
    <property type="term" value="F:GTPase activity"/>
    <property type="evidence" value="ECO:0007669"/>
    <property type="project" value="UniProtKB-UniRule"/>
</dbReference>
<dbReference type="PROSITE" id="PS51883">
    <property type="entry name" value="OBG"/>
    <property type="match status" value="1"/>
</dbReference>
<dbReference type="SUPFAM" id="SSF52540">
    <property type="entry name" value="P-loop containing nucleoside triphosphate hydrolases"/>
    <property type="match status" value="1"/>
</dbReference>
<dbReference type="Gene3D" id="3.30.300.350">
    <property type="entry name" value="GTP-binding protein OBG, C-terminal domain"/>
    <property type="match status" value="1"/>
</dbReference>
<keyword evidence="4 9" id="KW-0479">Metal-binding</keyword>
<keyword evidence="6 9" id="KW-0378">Hydrolase</keyword>
<feature type="binding site" evidence="9">
    <location>
        <begin position="165"/>
        <end position="172"/>
    </location>
    <ligand>
        <name>GTP</name>
        <dbReference type="ChEBI" id="CHEBI:37565"/>
    </ligand>
</feature>
<evidence type="ECO:0000313" key="13">
    <source>
        <dbReference type="EMBL" id="CCW35761.1"/>
    </source>
</evidence>
<dbReference type="InterPro" id="IPR014100">
    <property type="entry name" value="GTP-bd_Obg/CgtA"/>
</dbReference>
<comment type="cofactor">
    <cofactor evidence="1 9">
        <name>Mg(2+)</name>
        <dbReference type="ChEBI" id="CHEBI:18420"/>
    </cofactor>
</comment>
<comment type="function">
    <text evidence="9">An essential GTPase which binds GTP, GDP and possibly (p)ppGpp with moderate affinity, with high nucleotide exchange rates and a fairly low GTP hydrolysis rate. Plays a role in control of the cell cycle, stress response, ribosome biogenesis and in those bacteria that undergo differentiation, in morphogenesis control.</text>
</comment>
<dbReference type="Pfam" id="PF09269">
    <property type="entry name" value="DUF1967"/>
    <property type="match status" value="1"/>
</dbReference>
<evidence type="ECO:0000256" key="1">
    <source>
        <dbReference type="ARBA" id="ARBA00001946"/>
    </source>
</evidence>
<dbReference type="PATRIC" id="fig|1303518.3.peg.2010"/>
<comment type="similarity">
    <text evidence="2 9">Belongs to the TRAFAC class OBG-HflX-like GTPase superfamily. OBG GTPase family.</text>
</comment>
<dbReference type="NCBIfam" id="TIGR02729">
    <property type="entry name" value="Obg_CgtA"/>
    <property type="match status" value="1"/>
</dbReference>
<dbReference type="GO" id="GO:0000287">
    <property type="term" value="F:magnesium ion binding"/>
    <property type="evidence" value="ECO:0007669"/>
    <property type="project" value="InterPro"/>
</dbReference>
<dbReference type="FunCoup" id="S0EYW4">
    <property type="interactions" value="393"/>
</dbReference>
<feature type="binding site" evidence="9">
    <location>
        <begin position="190"/>
        <end position="194"/>
    </location>
    <ligand>
        <name>GTP</name>
        <dbReference type="ChEBI" id="CHEBI:37565"/>
    </ligand>
</feature>
<dbReference type="EC" id="3.6.5.-" evidence="9"/>
<dbReference type="GO" id="GO:0005737">
    <property type="term" value="C:cytoplasm"/>
    <property type="evidence" value="ECO:0007669"/>
    <property type="project" value="UniProtKB-SubCell"/>
</dbReference>
<dbReference type="PRINTS" id="PR00326">
    <property type="entry name" value="GTP1OBG"/>
</dbReference>
<dbReference type="NCBIfam" id="TIGR03595">
    <property type="entry name" value="Obg_CgtA_exten"/>
    <property type="match status" value="1"/>
</dbReference>
<dbReference type="PANTHER" id="PTHR11702">
    <property type="entry name" value="DEVELOPMENTALLY REGULATED GTP-BINDING PROTEIN-RELATED"/>
    <property type="match status" value="1"/>
</dbReference>
<dbReference type="AlphaFoldDB" id="S0EYW4"/>
<keyword evidence="5 9" id="KW-0547">Nucleotide-binding</keyword>
<dbReference type="NCBIfam" id="NF008955">
    <property type="entry name" value="PRK12297.1"/>
    <property type="match status" value="1"/>
</dbReference>
<organism evidence="13 14">
    <name type="scientific">Chthonomonas calidirosea (strain DSM 23976 / ICMP 18418 / T49)</name>
    <dbReference type="NCBI Taxonomy" id="1303518"/>
    <lineage>
        <taxon>Bacteria</taxon>
        <taxon>Bacillati</taxon>
        <taxon>Armatimonadota</taxon>
        <taxon>Chthonomonadia</taxon>
        <taxon>Chthonomonadales</taxon>
        <taxon>Chthonomonadaceae</taxon>
        <taxon>Chthonomonas</taxon>
    </lineage>
</organism>
<sequence length="450" mass="49461">MFVDEVEIEVIAGDGGNGMVSFRREKYVPHGGPNGGDGGRGGSVILKADPNLSTLLDFRFQRHYRAERGGHGGSKQMFGKDGADLVLRAPVGTVVTDLETGEVVADLVYPHQTAVLARGGRGGRGNAHFATSVHQAPKFAEKGEPGERRRLKLELKLLADVGLLGYPNVGKSTLIAAVSAARPKIADYPFTTLVPNLGVVRVDMDKSFVIADLPGLIEGASQGAGLGHQFLRHVSRSRLLLHLLDVSGLSGRDPLNDFEVINRELALYDTKLAALPQIVVLNKIDVLADPSELEPIEQALTAKGYPVFRISAATGTGLRELIFETMRRLETLPKTFDEAPQGKVVIQVKPTDDNFWEVRHPESGLFEVVGRAVERRVAMTDVENEEAMERLHRLLERMGVLQALREQGIRHGDTVRIRDIEFEFQDEAVLDSEIEAIEAARKERRRLKRS</sequence>
<evidence type="ECO:0000256" key="7">
    <source>
        <dbReference type="ARBA" id="ARBA00022842"/>
    </source>
</evidence>
<feature type="binding site" evidence="9">
    <location>
        <begin position="311"/>
        <end position="313"/>
    </location>
    <ligand>
        <name>GTP</name>
        <dbReference type="ChEBI" id="CHEBI:37565"/>
    </ligand>
</feature>
<keyword evidence="7 9" id="KW-0460">Magnesium</keyword>
<evidence type="ECO:0000256" key="8">
    <source>
        <dbReference type="ARBA" id="ARBA00023134"/>
    </source>
</evidence>
<dbReference type="SUPFAM" id="SSF82051">
    <property type="entry name" value="Obg GTP-binding protein N-terminal domain"/>
    <property type="match status" value="1"/>
</dbReference>
<dbReference type="InterPro" id="IPR006073">
    <property type="entry name" value="GTP-bd"/>
</dbReference>
<evidence type="ECO:0000256" key="3">
    <source>
        <dbReference type="ARBA" id="ARBA00022490"/>
    </source>
</evidence>
<dbReference type="Proteomes" id="UP000014227">
    <property type="component" value="Chromosome I"/>
</dbReference>
<evidence type="ECO:0000259" key="12">
    <source>
        <dbReference type="PROSITE" id="PS51883"/>
    </source>
</evidence>
<dbReference type="PROSITE" id="PS00905">
    <property type="entry name" value="GTP1_OBG"/>
    <property type="match status" value="1"/>
</dbReference>
<name>S0EYW4_CHTCT</name>